<dbReference type="Proteomes" id="UP001307889">
    <property type="component" value="Chromosome 15"/>
</dbReference>
<keyword evidence="2" id="KW-1185">Reference proteome</keyword>
<accession>A0ABN7BIQ9</accession>
<organism evidence="1 2">
    <name type="scientific">Nesidiocoris tenuis</name>
    <dbReference type="NCBI Taxonomy" id="355587"/>
    <lineage>
        <taxon>Eukaryota</taxon>
        <taxon>Metazoa</taxon>
        <taxon>Ecdysozoa</taxon>
        <taxon>Arthropoda</taxon>
        <taxon>Hexapoda</taxon>
        <taxon>Insecta</taxon>
        <taxon>Pterygota</taxon>
        <taxon>Neoptera</taxon>
        <taxon>Paraneoptera</taxon>
        <taxon>Hemiptera</taxon>
        <taxon>Heteroptera</taxon>
        <taxon>Panheteroptera</taxon>
        <taxon>Cimicomorpha</taxon>
        <taxon>Miridae</taxon>
        <taxon>Dicyphina</taxon>
        <taxon>Nesidiocoris</taxon>
    </lineage>
</organism>
<evidence type="ECO:0000313" key="2">
    <source>
        <dbReference type="Proteomes" id="UP001307889"/>
    </source>
</evidence>
<name>A0ABN7BIQ9_9HEMI</name>
<evidence type="ECO:0000313" key="1">
    <source>
        <dbReference type="EMBL" id="BET03223.1"/>
    </source>
</evidence>
<reference evidence="1 2" key="1">
    <citation type="submission" date="2023-09" db="EMBL/GenBank/DDBJ databases">
        <title>Nesidiocoris tenuis whole genome shotgun sequence.</title>
        <authorList>
            <person name="Shibata T."/>
            <person name="Shimoda M."/>
            <person name="Kobayashi T."/>
            <person name="Uehara T."/>
        </authorList>
    </citation>
    <scope>NUCLEOTIDE SEQUENCE [LARGE SCALE GENOMIC DNA]</scope>
    <source>
        <strain evidence="1 2">Japan</strain>
    </source>
</reference>
<dbReference type="EMBL" id="AP028923">
    <property type="protein sequence ID" value="BET03223.1"/>
    <property type="molecule type" value="Genomic_DNA"/>
</dbReference>
<proteinExistence type="predicted"/>
<gene>
    <name evidence="1" type="ORF">NTJ_16042</name>
</gene>
<sequence length="124" mass="14218">MHETNRPLRIEWHSSKIYQDRPVEKKTCERLNQCSDDEEGANQRICRPIESFSVPVNFWIIGGDMGDLRGRPLGPTFFLLHFSKLTKMGSKRLSMSVEITIEIWKTEKCPRGPKGKNGTARPSS</sequence>
<protein>
    <submittedName>
        <fullName evidence="1">Uncharacterized protein</fullName>
    </submittedName>
</protein>